<protein>
    <submittedName>
        <fullName evidence="2">Uncharacterized protein</fullName>
    </submittedName>
</protein>
<dbReference type="Proteomes" id="UP000028990">
    <property type="component" value="Unassembled WGS sequence"/>
</dbReference>
<evidence type="ECO:0000256" key="1">
    <source>
        <dbReference type="SAM" id="MobiDB-lite"/>
    </source>
</evidence>
<reference evidence="2 3" key="1">
    <citation type="submission" date="2013-11" db="EMBL/GenBank/DDBJ databases">
        <title>The Damaraland mole rat (Fukomys damarensis) genome and evolution of African mole rats.</title>
        <authorList>
            <person name="Gladyshev V.N."/>
            <person name="Fang X."/>
        </authorList>
    </citation>
    <scope>NUCLEOTIDE SEQUENCE [LARGE SCALE GENOMIC DNA]</scope>
    <source>
        <tissue evidence="2">Liver</tissue>
    </source>
</reference>
<sequence length="196" mass="20520">MLSVGNFTQEEDQYRTEKSCGLNAGTWVTPEYKTDAPLAAAIMPPQCCVQPLPSEASDSGSHHKSLANPAHLQPQEEGPFTLDLVPGSTCFQKAAQAEIRSQLRLQGSGDAVMPHSRTTPAGDILGGTKSSSAEFLIVLGFLLPIESAAVTFVSPRIKDTAVAQTGGSHPLLPQQAGDALLDAQGPEGLIDSCVLV</sequence>
<proteinExistence type="predicted"/>
<accession>A0A091DV11</accession>
<dbReference type="EMBL" id="KN121988">
    <property type="protein sequence ID" value="KFO34308.1"/>
    <property type="molecule type" value="Genomic_DNA"/>
</dbReference>
<evidence type="ECO:0000313" key="2">
    <source>
        <dbReference type="EMBL" id="KFO34308.1"/>
    </source>
</evidence>
<evidence type="ECO:0000313" key="3">
    <source>
        <dbReference type="Proteomes" id="UP000028990"/>
    </source>
</evidence>
<name>A0A091DV11_FUKDA</name>
<dbReference type="AlphaFoldDB" id="A0A091DV11"/>
<organism evidence="2 3">
    <name type="scientific">Fukomys damarensis</name>
    <name type="common">Damaraland mole rat</name>
    <name type="synonym">Cryptomys damarensis</name>
    <dbReference type="NCBI Taxonomy" id="885580"/>
    <lineage>
        <taxon>Eukaryota</taxon>
        <taxon>Metazoa</taxon>
        <taxon>Chordata</taxon>
        <taxon>Craniata</taxon>
        <taxon>Vertebrata</taxon>
        <taxon>Euteleostomi</taxon>
        <taxon>Mammalia</taxon>
        <taxon>Eutheria</taxon>
        <taxon>Euarchontoglires</taxon>
        <taxon>Glires</taxon>
        <taxon>Rodentia</taxon>
        <taxon>Hystricomorpha</taxon>
        <taxon>Bathyergidae</taxon>
        <taxon>Fukomys</taxon>
    </lineage>
</organism>
<gene>
    <name evidence="2" type="ORF">H920_04291</name>
</gene>
<feature type="region of interest" description="Disordered" evidence="1">
    <location>
        <begin position="52"/>
        <end position="78"/>
    </location>
</feature>
<keyword evidence="3" id="KW-1185">Reference proteome</keyword>